<keyword evidence="1" id="KW-0472">Membrane</keyword>
<name>A0A939T4I1_9ACTN</name>
<keyword evidence="3" id="KW-1185">Reference proteome</keyword>
<evidence type="ECO:0000313" key="3">
    <source>
        <dbReference type="Proteomes" id="UP000669179"/>
    </source>
</evidence>
<gene>
    <name evidence="2" type="ORF">J4573_02460</name>
</gene>
<organism evidence="2 3">
    <name type="scientific">Actinomadura barringtoniae</name>
    <dbReference type="NCBI Taxonomy" id="1427535"/>
    <lineage>
        <taxon>Bacteria</taxon>
        <taxon>Bacillati</taxon>
        <taxon>Actinomycetota</taxon>
        <taxon>Actinomycetes</taxon>
        <taxon>Streptosporangiales</taxon>
        <taxon>Thermomonosporaceae</taxon>
        <taxon>Actinomadura</taxon>
    </lineage>
</organism>
<reference evidence="2" key="1">
    <citation type="submission" date="2021-03" db="EMBL/GenBank/DDBJ databases">
        <authorList>
            <person name="Kanchanasin P."/>
            <person name="Saeng-In P."/>
            <person name="Phongsopitanun W."/>
            <person name="Yuki M."/>
            <person name="Kudo T."/>
            <person name="Ohkuma M."/>
            <person name="Tanasupawat S."/>
        </authorList>
    </citation>
    <scope>NUCLEOTIDE SEQUENCE</scope>
    <source>
        <strain evidence="2">GKU 128</strain>
    </source>
</reference>
<evidence type="ECO:0000256" key="1">
    <source>
        <dbReference type="SAM" id="Phobius"/>
    </source>
</evidence>
<dbReference type="Proteomes" id="UP000669179">
    <property type="component" value="Unassembled WGS sequence"/>
</dbReference>
<evidence type="ECO:0000313" key="2">
    <source>
        <dbReference type="EMBL" id="MBO2445942.1"/>
    </source>
</evidence>
<proteinExistence type="predicted"/>
<dbReference type="EMBL" id="JAGEOJ010000001">
    <property type="protein sequence ID" value="MBO2445942.1"/>
    <property type="molecule type" value="Genomic_DNA"/>
</dbReference>
<keyword evidence="1" id="KW-1133">Transmembrane helix</keyword>
<dbReference type="AlphaFoldDB" id="A0A939T4I1"/>
<feature type="transmembrane region" description="Helical" evidence="1">
    <location>
        <begin position="98"/>
        <end position="118"/>
    </location>
</feature>
<accession>A0A939T4I1</accession>
<sequence>MLALFPAGIASWLIFDEVQREEKGVEAPAVVVKRWSGSKDDFADVVFTTATGRQVKATIRDDEWAEMPKVGAHVRVRYVPSWPEDSAVDAHRPLTSKLMGPVLLLSLALMCALGPILTRRRKKAIDARKQFEA</sequence>
<protein>
    <submittedName>
        <fullName evidence="2">DUF3592 domain-containing protein</fullName>
    </submittedName>
</protein>
<keyword evidence="1" id="KW-0812">Transmembrane</keyword>
<comment type="caution">
    <text evidence="2">The sequence shown here is derived from an EMBL/GenBank/DDBJ whole genome shotgun (WGS) entry which is preliminary data.</text>
</comment>